<sequence>MISISICLLFSTIILCLPNLAQSYYFSATFQSNVSPVVIKGTKLFYNDTGSQFYVKGLTYQPESTENQSTIDPLANSRSCERDIPNLMDLHTNVLRVNYIDPTANHSACMNMLMSAGIYVLVDLNEPQLSITDQLSWTTSLYSRYTSVVDSLARYNNVLGFFIGDESSSSDSKVSQAAPYLKAAVRDVKKFINDRGYRQIPVGFAGNLKGGAALSDFFTCGDDDSSRVDFYGYNDNNWCGSRLNSSSAPYYKSDYNRSSLHPNPTVNSSFSLTSTNALSNMDVPIFFSDYGCYNERTRQFNETSALYSDSMTSFLSGGVSGSYFQTSDGHGLIKVNETGIHKTAEFWKYILKITSIHPNYTEFDEMPSSVKHPSCSLEIGNFTVLPPTPDSNICSCLYDSLQCVSSSAFPSNADITISSSQLSKLDTLCEGTNCDAIYSDPVKGVFGNFSFCSTGQKLSFVYNKYYLLNGVCDLPGAKLKKSTNSGNCRASSSSSLPKFQSKKTLSVASVESTHEVSSTSRFYSVFTMIAHGQTAIMTFTSPPVRELSSTTSATENAKITLTRTFTDSDINFGKREIQMESASSIQQHSTTTTTIIDATTDNAEAIHSPIMFTRTIPIHGGVRAPLSTLKTGHHQLHQKQPDDIISSISNRFKRAGDGYIDASSISNARESDLSGDLVDNYATDSVPQFEDVNAEMPFVFQVKHVTIVKFVTVTSDSDHSATLIANSISTDLNGPSFSSSFSDLDSNHSRNTVSVYDDFANLSLKSPVIGLIFAFISLLIV</sequence>
<comment type="caution">
    <text evidence="1">The sequence shown here is derived from an EMBL/GenBank/DDBJ whole genome shotgun (WGS) entry which is preliminary data.</text>
</comment>
<evidence type="ECO:0000313" key="2">
    <source>
        <dbReference type="Proteomes" id="UP001165064"/>
    </source>
</evidence>
<organism evidence="1 2">
    <name type="scientific">Ambrosiozyma monospora</name>
    <name type="common">Yeast</name>
    <name type="synonym">Endomycopsis monosporus</name>
    <dbReference type="NCBI Taxonomy" id="43982"/>
    <lineage>
        <taxon>Eukaryota</taxon>
        <taxon>Fungi</taxon>
        <taxon>Dikarya</taxon>
        <taxon>Ascomycota</taxon>
        <taxon>Saccharomycotina</taxon>
        <taxon>Pichiomycetes</taxon>
        <taxon>Pichiales</taxon>
        <taxon>Pichiaceae</taxon>
        <taxon>Ambrosiozyma</taxon>
    </lineage>
</organism>
<dbReference type="Proteomes" id="UP001165064">
    <property type="component" value="Unassembled WGS sequence"/>
</dbReference>
<protein>
    <submittedName>
        <fullName evidence="1">Unnamed protein product</fullName>
    </submittedName>
</protein>
<keyword evidence="2" id="KW-1185">Reference proteome</keyword>
<accession>A0ACB5SR68</accession>
<name>A0ACB5SR68_AMBMO</name>
<dbReference type="EMBL" id="BSXS01000003">
    <property type="protein sequence ID" value="GME70207.1"/>
    <property type="molecule type" value="Genomic_DNA"/>
</dbReference>
<reference evidence="1" key="1">
    <citation type="submission" date="2023-04" db="EMBL/GenBank/DDBJ databases">
        <title>Ambrosiozyma monospora NBRC 10751.</title>
        <authorList>
            <person name="Ichikawa N."/>
            <person name="Sato H."/>
            <person name="Tonouchi N."/>
        </authorList>
    </citation>
    <scope>NUCLEOTIDE SEQUENCE</scope>
    <source>
        <strain evidence="1">NBRC 10751</strain>
    </source>
</reference>
<evidence type="ECO:0000313" key="1">
    <source>
        <dbReference type="EMBL" id="GME70207.1"/>
    </source>
</evidence>
<proteinExistence type="predicted"/>
<gene>
    <name evidence="1" type="ORF">Amon02_000009600</name>
</gene>